<name>A0A7J8NFX2_9ROSI</name>
<comment type="caution">
    <text evidence="1">The sequence shown here is derived from an EMBL/GenBank/DDBJ whole genome shotgun (WGS) entry which is preliminary data.</text>
</comment>
<protein>
    <submittedName>
        <fullName evidence="1">Uncharacterized protein</fullName>
    </submittedName>
</protein>
<feature type="non-terminal residue" evidence="1">
    <location>
        <position position="61"/>
    </location>
</feature>
<dbReference type="AlphaFoldDB" id="A0A7J8NFX2"/>
<evidence type="ECO:0000313" key="1">
    <source>
        <dbReference type="EMBL" id="MBA0575898.1"/>
    </source>
</evidence>
<keyword evidence="2" id="KW-1185">Reference proteome</keyword>
<evidence type="ECO:0000313" key="2">
    <source>
        <dbReference type="Proteomes" id="UP000593572"/>
    </source>
</evidence>
<organism evidence="1 2">
    <name type="scientific">Gossypium lobatum</name>
    <dbReference type="NCBI Taxonomy" id="34289"/>
    <lineage>
        <taxon>Eukaryota</taxon>
        <taxon>Viridiplantae</taxon>
        <taxon>Streptophyta</taxon>
        <taxon>Embryophyta</taxon>
        <taxon>Tracheophyta</taxon>
        <taxon>Spermatophyta</taxon>
        <taxon>Magnoliopsida</taxon>
        <taxon>eudicotyledons</taxon>
        <taxon>Gunneridae</taxon>
        <taxon>Pentapetalae</taxon>
        <taxon>rosids</taxon>
        <taxon>malvids</taxon>
        <taxon>Malvales</taxon>
        <taxon>Malvaceae</taxon>
        <taxon>Malvoideae</taxon>
        <taxon>Gossypium</taxon>
    </lineage>
</organism>
<dbReference type="EMBL" id="JABEZX010308354">
    <property type="protein sequence ID" value="MBA0575898.1"/>
    <property type="molecule type" value="Genomic_DNA"/>
</dbReference>
<accession>A0A7J8NFX2</accession>
<dbReference type="Proteomes" id="UP000593572">
    <property type="component" value="Unassembled WGS sequence"/>
</dbReference>
<proteinExistence type="predicted"/>
<sequence>MAHLGSSAATIEFWYYYNDVYDIEDSTTAFFARTSYDHLLVIWKGVEQEYGKTLGLLRAID</sequence>
<reference evidence="1 2" key="1">
    <citation type="journal article" date="2019" name="Genome Biol. Evol.">
        <title>Insights into the evolution of the New World diploid cottons (Gossypium, subgenus Houzingenia) based on genome sequencing.</title>
        <authorList>
            <person name="Grover C.E."/>
            <person name="Arick M.A. 2nd"/>
            <person name="Thrash A."/>
            <person name="Conover J.L."/>
            <person name="Sanders W.S."/>
            <person name="Peterson D.G."/>
            <person name="Frelichowski J.E."/>
            <person name="Scheffler J.A."/>
            <person name="Scheffler B.E."/>
            <person name="Wendel J.F."/>
        </authorList>
    </citation>
    <scope>NUCLEOTIDE SEQUENCE [LARGE SCALE GENOMIC DNA]</scope>
    <source>
        <strain evidence="1">157</strain>
        <tissue evidence="1">Leaf</tissue>
    </source>
</reference>
<gene>
    <name evidence="1" type="ORF">Golob_024105</name>
</gene>